<feature type="domain" description="Beta-ketoacyl synthase-like N-terminal" evidence="2">
    <location>
        <begin position="3"/>
        <end position="55"/>
    </location>
</feature>
<dbReference type="InterPro" id="IPR016039">
    <property type="entry name" value="Thiolase-like"/>
</dbReference>
<name>A0A5D0MMM3_FLESI</name>
<dbReference type="InterPro" id="IPR014030">
    <property type="entry name" value="Ketoacyl_synth_N"/>
</dbReference>
<gene>
    <name evidence="3" type="ORF">FXF49_10100</name>
</gene>
<dbReference type="PANTHER" id="PTHR11712:SF336">
    <property type="entry name" value="3-OXOACYL-[ACYL-CARRIER-PROTEIN] SYNTHASE, MITOCHONDRIAL"/>
    <property type="match status" value="1"/>
</dbReference>
<organism evidence="3 4">
    <name type="scientific">Flexistipes sinusarabici</name>
    <dbReference type="NCBI Taxonomy" id="2352"/>
    <lineage>
        <taxon>Bacteria</taxon>
        <taxon>Pseudomonadati</taxon>
        <taxon>Deferribacterota</taxon>
        <taxon>Deferribacteres</taxon>
        <taxon>Deferribacterales</taxon>
        <taxon>Flexistipitaceae</taxon>
        <taxon>Flexistipes</taxon>
    </lineage>
</organism>
<keyword evidence="1" id="KW-0808">Transferase</keyword>
<feature type="non-terminal residue" evidence="3">
    <location>
        <position position="62"/>
    </location>
</feature>
<reference evidence="3 4" key="1">
    <citation type="submission" date="2019-08" db="EMBL/GenBank/DDBJ databases">
        <title>Genomic characterization of a novel candidate phylum (ARYD3) from a high temperature, high salinity tertiary oil reservoir in north central Oklahoma, USA.</title>
        <authorList>
            <person name="Youssef N.H."/>
            <person name="Yadav A."/>
            <person name="Elshahed M.S."/>
        </authorList>
    </citation>
    <scope>NUCLEOTIDE SEQUENCE [LARGE SCALE GENOMIC DNA]</scope>
    <source>
        <strain evidence="3">ARYD1</strain>
    </source>
</reference>
<evidence type="ECO:0000313" key="3">
    <source>
        <dbReference type="EMBL" id="TYB32711.1"/>
    </source>
</evidence>
<dbReference type="RefSeq" id="WP_303701770.1">
    <property type="nucleotide sequence ID" value="NZ_VSIV01000281.1"/>
</dbReference>
<dbReference type="Proteomes" id="UP000323337">
    <property type="component" value="Unassembled WGS sequence"/>
</dbReference>
<dbReference type="Gene3D" id="3.40.47.10">
    <property type="match status" value="1"/>
</dbReference>
<dbReference type="InterPro" id="IPR000794">
    <property type="entry name" value="Beta-ketoacyl_synthase"/>
</dbReference>
<evidence type="ECO:0000259" key="2">
    <source>
        <dbReference type="Pfam" id="PF00109"/>
    </source>
</evidence>
<protein>
    <submittedName>
        <fullName evidence="3">Beta-ketoacyl-[acyl-carrier-protein] synthase II</fullName>
    </submittedName>
</protein>
<evidence type="ECO:0000313" key="4">
    <source>
        <dbReference type="Proteomes" id="UP000323337"/>
    </source>
</evidence>
<sequence>MQRRVVITGAGLVTPVGIGIEENWENITSGKSGIGEISYFDTSDFPVKIAGEVRNFNPEDFV</sequence>
<dbReference type="SUPFAM" id="SSF53901">
    <property type="entry name" value="Thiolase-like"/>
    <property type="match status" value="1"/>
</dbReference>
<dbReference type="AlphaFoldDB" id="A0A5D0MMM3"/>
<dbReference type="GO" id="GO:0004315">
    <property type="term" value="F:3-oxoacyl-[acyl-carrier-protein] synthase activity"/>
    <property type="evidence" value="ECO:0007669"/>
    <property type="project" value="TreeGrafter"/>
</dbReference>
<evidence type="ECO:0000256" key="1">
    <source>
        <dbReference type="ARBA" id="ARBA00022679"/>
    </source>
</evidence>
<accession>A0A5D0MMM3</accession>
<dbReference type="GO" id="GO:0006633">
    <property type="term" value="P:fatty acid biosynthetic process"/>
    <property type="evidence" value="ECO:0007669"/>
    <property type="project" value="TreeGrafter"/>
</dbReference>
<dbReference type="GO" id="GO:0005829">
    <property type="term" value="C:cytosol"/>
    <property type="evidence" value="ECO:0007669"/>
    <property type="project" value="TreeGrafter"/>
</dbReference>
<dbReference type="EMBL" id="VSIV01000281">
    <property type="protein sequence ID" value="TYB32711.1"/>
    <property type="molecule type" value="Genomic_DNA"/>
</dbReference>
<proteinExistence type="predicted"/>
<dbReference type="Pfam" id="PF00109">
    <property type="entry name" value="ketoacyl-synt"/>
    <property type="match status" value="1"/>
</dbReference>
<dbReference type="PANTHER" id="PTHR11712">
    <property type="entry name" value="POLYKETIDE SYNTHASE-RELATED"/>
    <property type="match status" value="1"/>
</dbReference>
<comment type="caution">
    <text evidence="3">The sequence shown here is derived from an EMBL/GenBank/DDBJ whole genome shotgun (WGS) entry which is preliminary data.</text>
</comment>